<dbReference type="GeneID" id="27316115"/>
<dbReference type="GO" id="GO:0000155">
    <property type="term" value="F:phosphorelay sensor kinase activity"/>
    <property type="evidence" value="ECO:0007669"/>
    <property type="project" value="InterPro"/>
</dbReference>
<dbReference type="Pfam" id="PF08447">
    <property type="entry name" value="PAS_3"/>
    <property type="match status" value="1"/>
</dbReference>
<accession>A0A0D1XDD8</accession>
<dbReference type="InterPro" id="IPR035965">
    <property type="entry name" value="PAS-like_dom_sf"/>
</dbReference>
<dbReference type="AlphaFoldDB" id="A0A0D1XDD8"/>
<evidence type="ECO:0000313" key="12">
    <source>
        <dbReference type="Proteomes" id="UP000053259"/>
    </source>
</evidence>
<keyword evidence="4" id="KW-0808">Transferase</keyword>
<dbReference type="CDD" id="cd00082">
    <property type="entry name" value="HisKA"/>
    <property type="match status" value="1"/>
</dbReference>
<dbReference type="PROSITE" id="PS50109">
    <property type="entry name" value="HIS_KIN"/>
    <property type="match status" value="1"/>
</dbReference>
<evidence type="ECO:0000259" key="9">
    <source>
        <dbReference type="PROSITE" id="PS50110"/>
    </source>
</evidence>
<keyword evidence="12" id="KW-1185">Reference proteome</keyword>
<dbReference type="VEuPathDB" id="FungiDB:PV09_08142"/>
<dbReference type="GO" id="GO:0009927">
    <property type="term" value="F:histidine phosphotransfer kinase activity"/>
    <property type="evidence" value="ECO:0007669"/>
    <property type="project" value="TreeGrafter"/>
</dbReference>
<dbReference type="SMART" id="SM00086">
    <property type="entry name" value="PAC"/>
    <property type="match status" value="1"/>
</dbReference>
<protein>
    <recommendedName>
        <fullName evidence="2">histidine kinase</fullName>
        <ecNumber evidence="2">2.7.13.3</ecNumber>
    </recommendedName>
</protein>
<reference evidence="11 12" key="1">
    <citation type="submission" date="2015-01" db="EMBL/GenBank/DDBJ databases">
        <title>The Genome Sequence of Ochroconis gallopava CBS43764.</title>
        <authorList>
            <consortium name="The Broad Institute Genomics Platform"/>
            <person name="Cuomo C."/>
            <person name="de Hoog S."/>
            <person name="Gorbushina A."/>
            <person name="Stielow B."/>
            <person name="Teixiera M."/>
            <person name="Abouelleil A."/>
            <person name="Chapman S.B."/>
            <person name="Priest M."/>
            <person name="Young S.K."/>
            <person name="Wortman J."/>
            <person name="Nusbaum C."/>
            <person name="Birren B."/>
        </authorList>
    </citation>
    <scope>NUCLEOTIDE SEQUENCE [LARGE SCALE GENOMIC DNA]</scope>
    <source>
        <strain evidence="11 12">CBS 43764</strain>
    </source>
</reference>
<dbReference type="InterPro" id="IPR036097">
    <property type="entry name" value="HisK_dim/P_sf"/>
</dbReference>
<dbReference type="CDD" id="cd17546">
    <property type="entry name" value="REC_hyHK_CKI1_RcsC-like"/>
    <property type="match status" value="1"/>
</dbReference>
<feature type="region of interest" description="Disordered" evidence="7">
    <location>
        <begin position="897"/>
        <end position="925"/>
    </location>
</feature>
<feature type="domain" description="Response regulatory" evidence="9">
    <location>
        <begin position="850"/>
        <end position="998"/>
    </location>
</feature>
<dbReference type="OrthoDB" id="60033at2759"/>
<dbReference type="SUPFAM" id="SSF55785">
    <property type="entry name" value="PYP-like sensor domain (PAS domain)"/>
    <property type="match status" value="1"/>
</dbReference>
<dbReference type="InterPro" id="IPR013655">
    <property type="entry name" value="PAS_fold_3"/>
</dbReference>
<evidence type="ECO:0000256" key="1">
    <source>
        <dbReference type="ARBA" id="ARBA00000085"/>
    </source>
</evidence>
<dbReference type="SUPFAM" id="SSF55874">
    <property type="entry name" value="ATPase domain of HSP90 chaperone/DNA topoisomerase II/histidine kinase"/>
    <property type="match status" value="1"/>
</dbReference>
<dbReference type="InterPro" id="IPR000014">
    <property type="entry name" value="PAS"/>
</dbReference>
<dbReference type="InterPro" id="IPR001789">
    <property type="entry name" value="Sig_transdc_resp-reg_receiver"/>
</dbReference>
<dbReference type="Gene3D" id="3.30.565.10">
    <property type="entry name" value="Histidine kinase-like ATPase, C-terminal domain"/>
    <property type="match status" value="1"/>
</dbReference>
<evidence type="ECO:0000256" key="5">
    <source>
        <dbReference type="ARBA" id="ARBA00022777"/>
    </source>
</evidence>
<dbReference type="InterPro" id="IPR004358">
    <property type="entry name" value="Sig_transdc_His_kin-like_C"/>
</dbReference>
<keyword evidence="5" id="KW-0418">Kinase</keyword>
<dbReference type="SMART" id="SM00388">
    <property type="entry name" value="HisKA"/>
    <property type="match status" value="1"/>
</dbReference>
<evidence type="ECO:0000256" key="7">
    <source>
        <dbReference type="SAM" id="MobiDB-lite"/>
    </source>
</evidence>
<feature type="domain" description="Histidine kinase" evidence="8">
    <location>
        <begin position="587"/>
        <end position="806"/>
    </location>
</feature>
<dbReference type="InterPro" id="IPR000700">
    <property type="entry name" value="PAS-assoc_C"/>
</dbReference>
<feature type="domain" description="PAC" evidence="10">
    <location>
        <begin position="382"/>
        <end position="434"/>
    </location>
</feature>
<dbReference type="PROSITE" id="PS50110">
    <property type="entry name" value="RESPONSE_REGULATORY"/>
    <property type="match status" value="1"/>
</dbReference>
<dbReference type="EMBL" id="KN847565">
    <property type="protein sequence ID" value="KIW00251.1"/>
    <property type="molecule type" value="Genomic_DNA"/>
</dbReference>
<dbReference type="FunFam" id="3.30.565.10:FF:000010">
    <property type="entry name" value="Sensor histidine kinase RcsC"/>
    <property type="match status" value="1"/>
</dbReference>
<dbReference type="Gene3D" id="3.30.450.20">
    <property type="entry name" value="PAS domain"/>
    <property type="match status" value="2"/>
</dbReference>
<sequence>MPPRRDGVSTMPLDTNNFLEHLPLPCLFVAANGTIAFANAAARLLIQPLILPRCNVSCLLDGTLVLDNELSVALGLPAKSAIEQYLQELRESRERKSAIISAEDTYKTPIITLPTARCGSGLSSLTWAMAYCDVECRPYCSFTGIPTPNIPAGPEEKRPTEEEDWEMLQTIAAPTFNSPNLMCSIMTASQASHKLNDRGRQFLSGTESYPWTLQHVHTKHKTTLTDPEFTRQLPAEEGAAITSLSRRQALLNCRRGLEDPLTGTRNVFNASTILLNRPNSNDLLGVIVCVEPEEFSLYVQRYDNLRHTATHGEPTTDWNRARLIRSITLDGEVDFVSTAWTNYTGLEAKALHGSRWFNCLHPDDRQKFVQTRPASSTVARSRECEIRIRGRDGLYRWFSDRTEPMYNEDGHFVRWYSISEDIHDLVMKREQAHADKFVLQKIFAELDVFFFAIDANYIVTAGSGSMEFGDLRTDGKHDSRSMIGQNLLEFIESISPGGIPALQRALVDVMTGNSSKEIVEYSFGSLYIRTIIIPHVDEDQEPHSKDRIKGLVGASIDITAAREHDEVKAQMKAMEETSRLKSEFLANVSHELRTPIAGLTGLVELLLETRLDHQQIDLLESIQSSAHRLLQIVNDILDFSKSEASAIVLECIPFSLTRFFNEVCKSNRLLATRKGLEFLSFQAGPDIQLMGDTGRIRQILENLLTNAMKFTSQGYVKLSTSYHKCGDMVRVEFLIEDTGIGIEKEDVDKLFLPFVQADQSTTRIYGGSGLGLSIARKMAEIMGGSVTLQSTKNVGTKAKVTLLLATASTLLTAPEKVEIKSTLSLTELADATSSESPNLELSSQKKEDLHILFVEDNEINRKVMMAHLASMGFKKVDVVHNGAEALSYMSKTSPPVLSIGDDSRNDAACNSNSKRPSEPNPRTSWPDIILMDCQMPVMDGYQATQQLRKLLHYDRPIIALTASAIEGDREKCLVAGMDDHVAKPVSRKQLLNIINKWTSNPAQASPTVRQRLGTISRPD</sequence>
<dbReference type="SMART" id="SM00448">
    <property type="entry name" value="REC"/>
    <property type="match status" value="1"/>
</dbReference>
<dbReference type="PANTHER" id="PTHR43047">
    <property type="entry name" value="TWO-COMPONENT HISTIDINE PROTEIN KINASE"/>
    <property type="match status" value="1"/>
</dbReference>
<dbReference type="SUPFAM" id="SSF52172">
    <property type="entry name" value="CheY-like"/>
    <property type="match status" value="1"/>
</dbReference>
<dbReference type="PRINTS" id="PR00344">
    <property type="entry name" value="BCTRLSENSOR"/>
</dbReference>
<dbReference type="CDD" id="cd16922">
    <property type="entry name" value="HATPase_EvgS-ArcB-TorS-like"/>
    <property type="match status" value="1"/>
</dbReference>
<dbReference type="InterPro" id="IPR005467">
    <property type="entry name" value="His_kinase_dom"/>
</dbReference>
<gene>
    <name evidence="11" type="ORF">PV09_08142</name>
</gene>
<evidence type="ECO:0000259" key="8">
    <source>
        <dbReference type="PROSITE" id="PS50109"/>
    </source>
</evidence>
<dbReference type="Gene3D" id="3.40.50.2300">
    <property type="match status" value="1"/>
</dbReference>
<dbReference type="NCBIfam" id="TIGR00229">
    <property type="entry name" value="sensory_box"/>
    <property type="match status" value="1"/>
</dbReference>
<dbReference type="InterPro" id="IPR001610">
    <property type="entry name" value="PAC"/>
</dbReference>
<evidence type="ECO:0000256" key="4">
    <source>
        <dbReference type="ARBA" id="ARBA00022679"/>
    </source>
</evidence>
<dbReference type="InterPro" id="IPR011006">
    <property type="entry name" value="CheY-like_superfamily"/>
</dbReference>
<evidence type="ECO:0000259" key="10">
    <source>
        <dbReference type="PROSITE" id="PS50113"/>
    </source>
</evidence>
<dbReference type="InterPro" id="IPR003594">
    <property type="entry name" value="HATPase_dom"/>
</dbReference>
<keyword evidence="3 6" id="KW-0597">Phosphoprotein</keyword>
<dbReference type="EC" id="2.7.13.3" evidence="2"/>
<dbReference type="SUPFAM" id="SSF47384">
    <property type="entry name" value="Homodimeric domain of signal transducing histidine kinase"/>
    <property type="match status" value="1"/>
</dbReference>
<evidence type="ECO:0000313" key="11">
    <source>
        <dbReference type="EMBL" id="KIW00251.1"/>
    </source>
</evidence>
<dbReference type="STRING" id="253628.A0A0D1XDD8"/>
<comment type="catalytic activity">
    <reaction evidence="1">
        <text>ATP + protein L-histidine = ADP + protein N-phospho-L-histidine.</text>
        <dbReference type="EC" id="2.7.13.3"/>
    </reaction>
</comment>
<dbReference type="HOGENOM" id="CLU_296333_0_0_1"/>
<dbReference type="GO" id="GO:0005886">
    <property type="term" value="C:plasma membrane"/>
    <property type="evidence" value="ECO:0007669"/>
    <property type="project" value="TreeGrafter"/>
</dbReference>
<feature type="modified residue" description="4-aspartylphosphate" evidence="6">
    <location>
        <position position="932"/>
    </location>
</feature>
<dbReference type="PANTHER" id="PTHR43047:SF66">
    <property type="entry name" value="HISKA"/>
    <property type="match status" value="1"/>
</dbReference>
<dbReference type="Pfam" id="PF00512">
    <property type="entry name" value="HisKA"/>
    <property type="match status" value="1"/>
</dbReference>
<dbReference type="RefSeq" id="XP_016210120.1">
    <property type="nucleotide sequence ID" value="XM_016362000.1"/>
</dbReference>
<organism evidence="11 12">
    <name type="scientific">Verruconis gallopava</name>
    <dbReference type="NCBI Taxonomy" id="253628"/>
    <lineage>
        <taxon>Eukaryota</taxon>
        <taxon>Fungi</taxon>
        <taxon>Dikarya</taxon>
        <taxon>Ascomycota</taxon>
        <taxon>Pezizomycotina</taxon>
        <taxon>Dothideomycetes</taxon>
        <taxon>Pleosporomycetidae</taxon>
        <taxon>Venturiales</taxon>
        <taxon>Sympoventuriaceae</taxon>
        <taxon>Verruconis</taxon>
    </lineage>
</organism>
<evidence type="ECO:0000256" key="3">
    <source>
        <dbReference type="ARBA" id="ARBA00022553"/>
    </source>
</evidence>
<dbReference type="Gene3D" id="1.10.287.130">
    <property type="match status" value="1"/>
</dbReference>
<name>A0A0D1XDD8_9PEZI</name>
<dbReference type="Proteomes" id="UP000053259">
    <property type="component" value="Unassembled WGS sequence"/>
</dbReference>
<dbReference type="Pfam" id="PF02518">
    <property type="entry name" value="HATPase_c"/>
    <property type="match status" value="1"/>
</dbReference>
<dbReference type="SMART" id="SM00387">
    <property type="entry name" value="HATPase_c"/>
    <property type="match status" value="1"/>
</dbReference>
<dbReference type="PROSITE" id="PS50113">
    <property type="entry name" value="PAC"/>
    <property type="match status" value="1"/>
</dbReference>
<evidence type="ECO:0000256" key="6">
    <source>
        <dbReference type="PROSITE-ProRule" id="PRU00169"/>
    </source>
</evidence>
<dbReference type="InterPro" id="IPR036890">
    <property type="entry name" value="HATPase_C_sf"/>
</dbReference>
<evidence type="ECO:0000256" key="2">
    <source>
        <dbReference type="ARBA" id="ARBA00012438"/>
    </source>
</evidence>
<dbReference type="Pfam" id="PF00072">
    <property type="entry name" value="Response_reg"/>
    <property type="match status" value="1"/>
</dbReference>
<dbReference type="InParanoid" id="A0A0D1XDD8"/>
<dbReference type="InterPro" id="IPR003661">
    <property type="entry name" value="HisK_dim/P_dom"/>
</dbReference>
<proteinExistence type="predicted"/>
<dbReference type="CDD" id="cd00130">
    <property type="entry name" value="PAS"/>
    <property type="match status" value="1"/>
</dbReference>